<keyword evidence="2" id="KW-1185">Reference proteome</keyword>
<comment type="caution">
    <text evidence="1">The sequence shown here is derived from an EMBL/GenBank/DDBJ whole genome shotgun (WGS) entry which is preliminary data.</text>
</comment>
<gene>
    <name evidence="1" type="ORF">CP49_23765</name>
</gene>
<dbReference type="RefSeq" id="WP_108522855.1">
    <property type="nucleotide sequence ID" value="NZ_LLXX01000128.1"/>
</dbReference>
<reference evidence="1 2" key="1">
    <citation type="submission" date="2014-03" db="EMBL/GenBank/DDBJ databases">
        <title>Bradyrhizobium valentinum sp. nov., isolated from effective nodules of Lupinus mariae-josephae, a lupine endemic of basic-lime soils in Eastern Spain.</title>
        <authorList>
            <person name="Duran D."/>
            <person name="Rey L."/>
            <person name="Navarro A."/>
            <person name="Busquets A."/>
            <person name="Imperial J."/>
            <person name="Ruiz-Argueso T."/>
        </authorList>
    </citation>
    <scope>NUCLEOTIDE SEQUENCE [LARGE SCALE GENOMIC DNA]</scope>
    <source>
        <strain evidence="1 2">LmjM3</strain>
    </source>
</reference>
<evidence type="ECO:0000313" key="2">
    <source>
        <dbReference type="Proteomes" id="UP000051913"/>
    </source>
</evidence>
<name>A0A0R3L8K9_9BRAD</name>
<dbReference type="EMBL" id="LLXX01000128">
    <property type="protein sequence ID" value="KRR04242.1"/>
    <property type="molecule type" value="Genomic_DNA"/>
</dbReference>
<protein>
    <submittedName>
        <fullName evidence="1">Uncharacterized protein</fullName>
    </submittedName>
</protein>
<proteinExistence type="predicted"/>
<organism evidence="1 2">
    <name type="scientific">Bradyrhizobium valentinum</name>
    <dbReference type="NCBI Taxonomy" id="1518501"/>
    <lineage>
        <taxon>Bacteria</taxon>
        <taxon>Pseudomonadati</taxon>
        <taxon>Pseudomonadota</taxon>
        <taxon>Alphaproteobacteria</taxon>
        <taxon>Hyphomicrobiales</taxon>
        <taxon>Nitrobacteraceae</taxon>
        <taxon>Bradyrhizobium</taxon>
    </lineage>
</organism>
<accession>A0A0R3L8K9</accession>
<evidence type="ECO:0000313" key="1">
    <source>
        <dbReference type="EMBL" id="KRR04242.1"/>
    </source>
</evidence>
<dbReference type="Proteomes" id="UP000051913">
    <property type="component" value="Unassembled WGS sequence"/>
</dbReference>
<sequence length="77" mass="8533">MKSEFFSMFGIPPTECEIEARKDELGVPRLWFRSTGNPLVGLDLTGATQLQHLLTDAGEANQANEIGQHIAKAQHLR</sequence>
<dbReference type="AlphaFoldDB" id="A0A0R3L8K9"/>